<evidence type="ECO:0000313" key="4">
    <source>
        <dbReference type="Proteomes" id="UP001622690"/>
    </source>
</evidence>
<keyword evidence="4" id="KW-1185">Reference proteome</keyword>
<sequence length="172" mass="17378">MYMQGRGLRPVVLAVAVVASLIGLSSGCASGDHDDAGSASSTASDGGTKKPSASSGAGARPAQASPSSTPSASPSPEDTRPLKDATAVLVSCASPQDPRATVKVSNPNTRDGSFAVKIGFLDASGFEMVKTRDPVWAAAGKTGTYRVRVTTAGVVDHIARCVVEPRAAWVGH</sequence>
<feature type="chain" id="PRO_5046291136" description="Secreted protein" evidence="2">
    <location>
        <begin position="32"/>
        <end position="172"/>
    </location>
</feature>
<protein>
    <recommendedName>
        <fullName evidence="5">Secreted protein</fullName>
    </recommendedName>
</protein>
<gene>
    <name evidence="3" type="ORF">OHU27_34010</name>
</gene>
<evidence type="ECO:0000313" key="3">
    <source>
        <dbReference type="EMBL" id="WTO87189.1"/>
    </source>
</evidence>
<reference evidence="3 4" key="1">
    <citation type="submission" date="2022-10" db="EMBL/GenBank/DDBJ databases">
        <title>The complete genomes of actinobacterial strains from the NBC collection.</title>
        <authorList>
            <person name="Joergensen T.S."/>
            <person name="Alvarez Arevalo M."/>
            <person name="Sterndorff E.B."/>
            <person name="Faurdal D."/>
            <person name="Vuksanovic O."/>
            <person name="Mourched A.-S."/>
            <person name="Charusanti P."/>
            <person name="Shaw S."/>
            <person name="Blin K."/>
            <person name="Weber T."/>
        </authorList>
    </citation>
    <scope>NUCLEOTIDE SEQUENCE [LARGE SCALE GENOMIC DNA]</scope>
    <source>
        <strain evidence="3 4">NBC_00206</strain>
    </source>
</reference>
<dbReference type="PROSITE" id="PS51257">
    <property type="entry name" value="PROKAR_LIPOPROTEIN"/>
    <property type="match status" value="1"/>
</dbReference>
<dbReference type="RefSeq" id="WP_406261473.1">
    <property type="nucleotide sequence ID" value="NZ_CP108125.1"/>
</dbReference>
<evidence type="ECO:0000256" key="2">
    <source>
        <dbReference type="SAM" id="SignalP"/>
    </source>
</evidence>
<dbReference type="Proteomes" id="UP001622690">
    <property type="component" value="Chromosome"/>
</dbReference>
<keyword evidence="2" id="KW-0732">Signal</keyword>
<feature type="region of interest" description="Disordered" evidence="1">
    <location>
        <begin position="30"/>
        <end position="86"/>
    </location>
</feature>
<organism evidence="3 4">
    <name type="scientific">Streptomyces nigra</name>
    <dbReference type="NCBI Taxonomy" id="1827580"/>
    <lineage>
        <taxon>Bacteria</taxon>
        <taxon>Bacillati</taxon>
        <taxon>Actinomycetota</taxon>
        <taxon>Actinomycetes</taxon>
        <taxon>Kitasatosporales</taxon>
        <taxon>Streptomycetaceae</taxon>
        <taxon>Streptomyces</taxon>
    </lineage>
</organism>
<feature type="signal peptide" evidence="2">
    <location>
        <begin position="1"/>
        <end position="31"/>
    </location>
</feature>
<name>A0ABZ1J4C8_9ACTN</name>
<feature type="compositionally biased region" description="Low complexity" evidence="1">
    <location>
        <begin position="37"/>
        <end position="76"/>
    </location>
</feature>
<proteinExistence type="predicted"/>
<evidence type="ECO:0000256" key="1">
    <source>
        <dbReference type="SAM" id="MobiDB-lite"/>
    </source>
</evidence>
<accession>A0ABZ1J4C8</accession>
<evidence type="ECO:0008006" key="5">
    <source>
        <dbReference type="Google" id="ProtNLM"/>
    </source>
</evidence>
<dbReference type="EMBL" id="CP108125">
    <property type="protein sequence ID" value="WTO87189.1"/>
    <property type="molecule type" value="Genomic_DNA"/>
</dbReference>